<proteinExistence type="predicted"/>
<sequence length="339" mass="38406">MRVLTRQELTATLAHRQGLITRWRATPQEAIKRLTPLQGQEARAPFVALAARVEGFTREQLERAITDGHVVKSTLMRLTLHVAAAEDFPAYAALLRHSRMRKWRASDPAIDAEADELARWFTTPRTNKDIREKIGAPDLWTPILRARTLVPLVQLPPAGHWGDRGRDTLFVKDPRPLPTAEQAAKTVLTRYLQAFGPAQRRDIAAWAGTAQRDFDFHALHLVHYRDEHGRELIDLPDQPILPADTPLPPRFLGNWDQPLLAYKDRDRILPAEVQPLQLTLSGDQTLTVDGRVAASWRVEEGRMLITPHTDIAHADLREEGLRTARFVAPHARAYDVVME</sequence>
<dbReference type="GO" id="GO:0003677">
    <property type="term" value="F:DNA binding"/>
    <property type="evidence" value="ECO:0007669"/>
    <property type="project" value="UniProtKB-KW"/>
</dbReference>
<dbReference type="PANTHER" id="PTHR38479:SF2">
    <property type="entry name" value="WINGED HELIX DNA-BINDING DOMAIN-CONTAINING PROTEIN"/>
    <property type="match status" value="1"/>
</dbReference>
<reference evidence="1 2" key="1">
    <citation type="submission" date="2018-10" db="EMBL/GenBank/DDBJ databases">
        <title>Genomic Encyclopedia of Archaeal and Bacterial Type Strains, Phase II (KMG-II): from individual species to whole genera.</title>
        <authorList>
            <person name="Goeker M."/>
        </authorList>
    </citation>
    <scope>NUCLEOTIDE SEQUENCE [LARGE SCALE GENOMIC DNA]</scope>
    <source>
        <strain evidence="1 2">DSM 14954</strain>
    </source>
</reference>
<keyword evidence="2" id="KW-1185">Reference proteome</keyword>
<evidence type="ECO:0000313" key="2">
    <source>
        <dbReference type="Proteomes" id="UP000278962"/>
    </source>
</evidence>
<keyword evidence="1" id="KW-0238">DNA-binding</keyword>
<comment type="caution">
    <text evidence="1">The sequence shown here is derived from an EMBL/GenBank/DDBJ whole genome shotgun (WGS) entry which is preliminary data.</text>
</comment>
<dbReference type="OrthoDB" id="9148135at2"/>
<dbReference type="Proteomes" id="UP000278962">
    <property type="component" value="Unassembled WGS sequence"/>
</dbReference>
<dbReference type="EMBL" id="RBIL01000002">
    <property type="protein sequence ID" value="RKQ87410.1"/>
    <property type="molecule type" value="Genomic_DNA"/>
</dbReference>
<protein>
    <submittedName>
        <fullName evidence="1">Winged helix DNA-binding protein</fullName>
    </submittedName>
</protein>
<name>A0A660L769_9ACTN</name>
<evidence type="ECO:0000313" key="1">
    <source>
        <dbReference type="EMBL" id="RKQ87410.1"/>
    </source>
</evidence>
<gene>
    <name evidence="1" type="ORF">C8N24_5431</name>
</gene>
<dbReference type="Pfam" id="PF06224">
    <property type="entry name" value="AlkZ-like"/>
    <property type="match status" value="1"/>
</dbReference>
<dbReference type="InterPro" id="IPR009351">
    <property type="entry name" value="AlkZ-like"/>
</dbReference>
<organism evidence="1 2">
    <name type="scientific">Solirubrobacter pauli</name>
    <dbReference type="NCBI Taxonomy" id="166793"/>
    <lineage>
        <taxon>Bacteria</taxon>
        <taxon>Bacillati</taxon>
        <taxon>Actinomycetota</taxon>
        <taxon>Thermoleophilia</taxon>
        <taxon>Solirubrobacterales</taxon>
        <taxon>Solirubrobacteraceae</taxon>
        <taxon>Solirubrobacter</taxon>
    </lineage>
</organism>
<dbReference type="PANTHER" id="PTHR38479">
    <property type="entry name" value="LMO0824 PROTEIN"/>
    <property type="match status" value="1"/>
</dbReference>
<dbReference type="AlphaFoldDB" id="A0A660L769"/>
<dbReference type="RefSeq" id="WP_121255941.1">
    <property type="nucleotide sequence ID" value="NZ_RBIL01000002.1"/>
</dbReference>
<accession>A0A660L769</accession>